<comment type="caution">
    <text evidence="1">The sequence shown here is derived from an EMBL/GenBank/DDBJ whole genome shotgun (WGS) entry which is preliminary data.</text>
</comment>
<sequence>MIVDPQVPRALWPIGRVIKTHPSPDGHVRSADVKRQDPDARLHPCAFFSRRLTPAEANYDVANRELLAMKLALKEWRHWLEGAAEPFPVQFLPDLSPWLHRNTKPDAPLPSVHSGGGTSRSAENILPASRIIASLTWGIEKTVRRAQEQQPDPGGGPPHRLYVPDAVRAEVLHWCHSTKMACHPGVNRTLFLVKRLFWWPTAEKDVRDYVLACSTCARGKNTYMPPAGLLRPLPIPGRPWSHIAALDFVTGLPSSANNTTILAIVDRFSKAAHFITLPKLPLACETADLLTSHVVRLHGIPQDVVSDRGASVHLPRLERILQRAGRH</sequence>
<evidence type="ECO:0000313" key="1">
    <source>
        <dbReference type="EMBL" id="KAI3376047.1"/>
    </source>
</evidence>
<keyword evidence="2" id="KW-1185">Reference proteome</keyword>
<evidence type="ECO:0000313" key="2">
    <source>
        <dbReference type="Proteomes" id="UP000831701"/>
    </source>
</evidence>
<dbReference type="Proteomes" id="UP000831701">
    <property type="component" value="Chromosome 2"/>
</dbReference>
<reference evidence="1" key="1">
    <citation type="submission" date="2022-04" db="EMBL/GenBank/DDBJ databases">
        <title>Jade perch genome.</title>
        <authorList>
            <person name="Chao B."/>
        </authorList>
    </citation>
    <scope>NUCLEOTIDE SEQUENCE</scope>
    <source>
        <strain evidence="1">CB-2022</strain>
    </source>
</reference>
<name>A0ACB8X6U3_9TELE</name>
<feature type="non-terminal residue" evidence="1">
    <location>
        <position position="327"/>
    </location>
</feature>
<accession>A0ACB8X6U3</accession>
<proteinExistence type="predicted"/>
<gene>
    <name evidence="1" type="ORF">L3Q82_016577</name>
</gene>
<dbReference type="EMBL" id="CM041532">
    <property type="protein sequence ID" value="KAI3376047.1"/>
    <property type="molecule type" value="Genomic_DNA"/>
</dbReference>
<protein>
    <submittedName>
        <fullName evidence="1">Uncharacterized protein</fullName>
    </submittedName>
</protein>
<organism evidence="1 2">
    <name type="scientific">Scortum barcoo</name>
    <name type="common">barcoo grunter</name>
    <dbReference type="NCBI Taxonomy" id="214431"/>
    <lineage>
        <taxon>Eukaryota</taxon>
        <taxon>Metazoa</taxon>
        <taxon>Chordata</taxon>
        <taxon>Craniata</taxon>
        <taxon>Vertebrata</taxon>
        <taxon>Euteleostomi</taxon>
        <taxon>Actinopterygii</taxon>
        <taxon>Neopterygii</taxon>
        <taxon>Teleostei</taxon>
        <taxon>Neoteleostei</taxon>
        <taxon>Acanthomorphata</taxon>
        <taxon>Eupercaria</taxon>
        <taxon>Centrarchiformes</taxon>
        <taxon>Terapontoidei</taxon>
        <taxon>Terapontidae</taxon>
        <taxon>Scortum</taxon>
    </lineage>
</organism>